<sequence>MPGEVAQRLDFTIEPHDGFTFWEGEKEPGTEWVEGCLRRAGREVPWMAAAVFSGLGTTGGVSR</sequence>
<dbReference type="Proteomes" id="UP001589575">
    <property type="component" value="Unassembled WGS sequence"/>
</dbReference>
<keyword evidence="2" id="KW-1185">Reference proteome</keyword>
<proteinExistence type="predicted"/>
<evidence type="ECO:0000313" key="2">
    <source>
        <dbReference type="Proteomes" id="UP001589575"/>
    </source>
</evidence>
<accession>A0ABV5G4T5</accession>
<gene>
    <name evidence="1" type="ORF">ACFFX0_20785</name>
</gene>
<dbReference type="EMBL" id="JBHMFI010000001">
    <property type="protein sequence ID" value="MFB9073498.1"/>
    <property type="molecule type" value="Genomic_DNA"/>
</dbReference>
<protein>
    <submittedName>
        <fullName evidence="1">Uncharacterized protein</fullName>
    </submittedName>
</protein>
<organism evidence="1 2">
    <name type="scientific">Citricoccus parietis</name>
    <dbReference type="NCBI Taxonomy" id="592307"/>
    <lineage>
        <taxon>Bacteria</taxon>
        <taxon>Bacillati</taxon>
        <taxon>Actinomycetota</taxon>
        <taxon>Actinomycetes</taxon>
        <taxon>Micrococcales</taxon>
        <taxon>Micrococcaceae</taxon>
        <taxon>Citricoccus</taxon>
    </lineage>
</organism>
<reference evidence="1 2" key="1">
    <citation type="submission" date="2024-09" db="EMBL/GenBank/DDBJ databases">
        <authorList>
            <person name="Sun Q."/>
            <person name="Mori K."/>
        </authorList>
    </citation>
    <scope>NUCLEOTIDE SEQUENCE [LARGE SCALE GENOMIC DNA]</scope>
    <source>
        <strain evidence="1 2">CCM 7609</strain>
    </source>
</reference>
<evidence type="ECO:0000313" key="1">
    <source>
        <dbReference type="EMBL" id="MFB9073498.1"/>
    </source>
</evidence>
<name>A0ABV5G4T5_9MICC</name>
<comment type="caution">
    <text evidence="1">The sequence shown here is derived from an EMBL/GenBank/DDBJ whole genome shotgun (WGS) entry which is preliminary data.</text>
</comment>